<feature type="signal peptide" evidence="1">
    <location>
        <begin position="1"/>
        <end position="19"/>
    </location>
</feature>
<organism evidence="2">
    <name type="scientific">Microvirga ossetica</name>
    <dbReference type="NCBI Taxonomy" id="1882682"/>
    <lineage>
        <taxon>Bacteria</taxon>
        <taxon>Pseudomonadati</taxon>
        <taxon>Pseudomonadota</taxon>
        <taxon>Alphaproteobacteria</taxon>
        <taxon>Hyphomicrobiales</taxon>
        <taxon>Methylobacteriaceae</taxon>
        <taxon>Microvirga</taxon>
    </lineage>
</organism>
<dbReference type="OrthoDB" id="8020907at2"/>
<reference evidence="2" key="1">
    <citation type="submission" date="2016-07" db="EMBL/GenBank/DDBJ databases">
        <title>Microvirga ossetica sp. nov. a new species of rhizobia isolated from root nodules of the legume species Vicia alpestris Steven originated from North Ossetia region in the Caucasus.</title>
        <authorList>
            <person name="Safronova V.I."/>
            <person name="Kuznetsova I.G."/>
            <person name="Sazanova A.L."/>
            <person name="Belimov A."/>
            <person name="Andronov E."/>
            <person name="Osledkin Y.S."/>
            <person name="Onishchuk O.P."/>
            <person name="Kurchak O.N."/>
            <person name="Shaposhnikov A.I."/>
            <person name="Willems A."/>
            <person name="Tikhonovich I.A."/>
        </authorList>
    </citation>
    <scope>NUCLEOTIDE SEQUENCE [LARGE SCALE GENOMIC DNA]</scope>
    <source>
        <strain evidence="2">V5/3M</strain>
    </source>
</reference>
<protein>
    <submittedName>
        <fullName evidence="2">Uncharacterized protein</fullName>
    </submittedName>
</protein>
<dbReference type="EMBL" id="CP016616">
    <property type="protein sequence ID" value="ANY78623.1"/>
    <property type="molecule type" value="Genomic_DNA"/>
</dbReference>
<evidence type="ECO:0000256" key="1">
    <source>
        <dbReference type="SAM" id="SignalP"/>
    </source>
</evidence>
<proteinExistence type="predicted"/>
<feature type="chain" id="PRO_5008535795" evidence="1">
    <location>
        <begin position="20"/>
        <end position="101"/>
    </location>
</feature>
<keyword evidence="1" id="KW-0732">Signal</keyword>
<dbReference type="AlphaFoldDB" id="A0A1B2EF84"/>
<sequence>MRAIILPAFALALSAGFLAAPHEARARFSPEQVHAPSLVDNVQCITRRVRTVRPNGRVVYRTVRDCGVRPGWNRPNRCRWVRERIVQPNGRIVFRDVRRCR</sequence>
<dbReference type="KEGG" id="moc:BB934_10640"/>
<accession>A0A1B2EF84</accession>
<name>A0A1B2EF84_9HYPH</name>
<dbReference type="RefSeq" id="WP_099509626.1">
    <property type="nucleotide sequence ID" value="NZ_CP016616.1"/>
</dbReference>
<gene>
    <name evidence="2" type="ORF">BB934_10640</name>
</gene>
<evidence type="ECO:0000313" key="2">
    <source>
        <dbReference type="EMBL" id="ANY78623.1"/>
    </source>
</evidence>